<keyword evidence="3" id="KW-1185">Reference proteome</keyword>
<organism evidence="2 3">
    <name type="scientific">Symmachiella dynata</name>
    <dbReference type="NCBI Taxonomy" id="2527995"/>
    <lineage>
        <taxon>Bacteria</taxon>
        <taxon>Pseudomonadati</taxon>
        <taxon>Planctomycetota</taxon>
        <taxon>Planctomycetia</taxon>
        <taxon>Planctomycetales</taxon>
        <taxon>Planctomycetaceae</taxon>
        <taxon>Symmachiella</taxon>
    </lineage>
</organism>
<feature type="domain" description="Transposase IS4-like" evidence="1">
    <location>
        <begin position="86"/>
        <end position="246"/>
    </location>
</feature>
<dbReference type="AlphaFoldDB" id="A0A517ZQE5"/>
<evidence type="ECO:0000313" key="3">
    <source>
        <dbReference type="Proteomes" id="UP000319383"/>
    </source>
</evidence>
<dbReference type="KEGG" id="sdyn:Mal52_31610"/>
<accession>A0A517ZQE5</accession>
<protein>
    <submittedName>
        <fullName evidence="2">Transposase DDE domain protein</fullName>
    </submittedName>
</protein>
<evidence type="ECO:0000313" key="2">
    <source>
        <dbReference type="EMBL" id="QDU44675.1"/>
    </source>
</evidence>
<evidence type="ECO:0000259" key="1">
    <source>
        <dbReference type="Pfam" id="PF01609"/>
    </source>
</evidence>
<dbReference type="Proteomes" id="UP000319383">
    <property type="component" value="Chromosome"/>
</dbReference>
<proteinExistence type="predicted"/>
<sequence>MLSLADDHKLLANKTAAVDSTYLEANAAMKSIVRKETGEDWKEYVRRLAAEEGIDIDNDEDLRKYDKNRSGKKVPNAEWESKTDGEARIAKMKDGRTHLAYKAEHTIDLDSEFILDASMYHADEADSATLLTSIEAAQQNLFEAEVYREIEEVVADKGYHKNETLADCRRWNYWGLRTYIPEPDSQFERRWTDKPPEYKEAVYANRRRMSGNRGKRLQKKRSEFVERSFAHVCETGGARRTWLCGLEKINKRYNIQVAARNLGLLMRKLSGIGKPRCLQGGWGLIDHCQLAKTAIQNALSRIWNLYAPRQQKLHCIPPVATAV</sequence>
<dbReference type="GO" id="GO:0004803">
    <property type="term" value="F:transposase activity"/>
    <property type="evidence" value="ECO:0007669"/>
    <property type="project" value="InterPro"/>
</dbReference>
<dbReference type="GO" id="GO:0006313">
    <property type="term" value="P:DNA transposition"/>
    <property type="evidence" value="ECO:0007669"/>
    <property type="project" value="InterPro"/>
</dbReference>
<dbReference type="PANTHER" id="PTHR33408">
    <property type="entry name" value="TRANSPOSASE"/>
    <property type="match status" value="1"/>
</dbReference>
<dbReference type="RefSeq" id="WP_231962358.1">
    <property type="nucleotide sequence ID" value="NZ_CP036276.1"/>
</dbReference>
<dbReference type="InterPro" id="IPR002559">
    <property type="entry name" value="Transposase_11"/>
</dbReference>
<gene>
    <name evidence="2" type="ORF">Mal52_31610</name>
</gene>
<name>A0A517ZQE5_9PLAN</name>
<dbReference type="Pfam" id="PF01609">
    <property type="entry name" value="DDE_Tnp_1"/>
    <property type="match status" value="1"/>
</dbReference>
<dbReference type="GO" id="GO:0003677">
    <property type="term" value="F:DNA binding"/>
    <property type="evidence" value="ECO:0007669"/>
    <property type="project" value="InterPro"/>
</dbReference>
<reference evidence="2 3" key="1">
    <citation type="submission" date="2019-02" db="EMBL/GenBank/DDBJ databases">
        <title>Deep-cultivation of Planctomycetes and their phenomic and genomic characterization uncovers novel biology.</title>
        <authorList>
            <person name="Wiegand S."/>
            <person name="Jogler M."/>
            <person name="Boedeker C."/>
            <person name="Pinto D."/>
            <person name="Vollmers J."/>
            <person name="Rivas-Marin E."/>
            <person name="Kohn T."/>
            <person name="Peeters S.H."/>
            <person name="Heuer A."/>
            <person name="Rast P."/>
            <person name="Oberbeckmann S."/>
            <person name="Bunk B."/>
            <person name="Jeske O."/>
            <person name="Meyerdierks A."/>
            <person name="Storesund J.E."/>
            <person name="Kallscheuer N."/>
            <person name="Luecker S."/>
            <person name="Lage O.M."/>
            <person name="Pohl T."/>
            <person name="Merkel B.J."/>
            <person name="Hornburger P."/>
            <person name="Mueller R.-W."/>
            <person name="Bruemmer F."/>
            <person name="Labrenz M."/>
            <person name="Spormann A.M."/>
            <person name="Op den Camp H."/>
            <person name="Overmann J."/>
            <person name="Amann R."/>
            <person name="Jetten M.S.M."/>
            <person name="Mascher T."/>
            <person name="Medema M.H."/>
            <person name="Devos D.P."/>
            <person name="Kaster A.-K."/>
            <person name="Ovreas L."/>
            <person name="Rohde M."/>
            <person name="Galperin M.Y."/>
            <person name="Jogler C."/>
        </authorList>
    </citation>
    <scope>NUCLEOTIDE SEQUENCE [LARGE SCALE GENOMIC DNA]</scope>
    <source>
        <strain evidence="2 3">Mal52</strain>
    </source>
</reference>
<dbReference type="EMBL" id="CP036276">
    <property type="protein sequence ID" value="QDU44675.1"/>
    <property type="molecule type" value="Genomic_DNA"/>
</dbReference>
<dbReference type="PANTHER" id="PTHR33408:SF4">
    <property type="entry name" value="TRANSPOSASE DDE DOMAIN-CONTAINING PROTEIN"/>
    <property type="match status" value="1"/>
</dbReference>